<dbReference type="Pfam" id="PF00628">
    <property type="entry name" value="PHD"/>
    <property type="match status" value="1"/>
</dbReference>
<dbReference type="STRING" id="945553.A0A0D2PL57"/>
<feature type="region of interest" description="Disordered" evidence="5">
    <location>
        <begin position="551"/>
        <end position="602"/>
    </location>
</feature>
<feature type="compositionally biased region" description="Basic residues" evidence="5">
    <location>
        <begin position="258"/>
        <end position="269"/>
    </location>
</feature>
<dbReference type="AlphaFoldDB" id="A0A0D2PL57"/>
<dbReference type="GO" id="GO:0008270">
    <property type="term" value="F:zinc ion binding"/>
    <property type="evidence" value="ECO:0007669"/>
    <property type="project" value="UniProtKB-KW"/>
</dbReference>
<keyword evidence="1" id="KW-0479">Metal-binding</keyword>
<dbReference type="PROSITE" id="PS01359">
    <property type="entry name" value="ZF_PHD_1"/>
    <property type="match status" value="1"/>
</dbReference>
<feature type="region of interest" description="Disordered" evidence="5">
    <location>
        <begin position="621"/>
        <end position="686"/>
    </location>
</feature>
<dbReference type="EMBL" id="KN817519">
    <property type="protein sequence ID" value="KJA29101.1"/>
    <property type="molecule type" value="Genomic_DNA"/>
</dbReference>
<name>A0A0D2PL57_HYPSF</name>
<evidence type="ECO:0000259" key="6">
    <source>
        <dbReference type="PROSITE" id="PS50016"/>
    </source>
</evidence>
<feature type="compositionally biased region" description="Low complexity" evidence="5">
    <location>
        <begin position="482"/>
        <end position="492"/>
    </location>
</feature>
<feature type="domain" description="PHD-type" evidence="6">
    <location>
        <begin position="430"/>
        <end position="482"/>
    </location>
</feature>
<proteinExistence type="predicted"/>
<feature type="compositionally biased region" description="Pro residues" evidence="5">
    <location>
        <begin position="1"/>
        <end position="17"/>
    </location>
</feature>
<dbReference type="Proteomes" id="UP000054270">
    <property type="component" value="Unassembled WGS sequence"/>
</dbReference>
<protein>
    <recommendedName>
        <fullName evidence="6">PHD-type domain-containing protein</fullName>
    </recommendedName>
</protein>
<dbReference type="PROSITE" id="PS50016">
    <property type="entry name" value="ZF_PHD_2"/>
    <property type="match status" value="1"/>
</dbReference>
<dbReference type="PANTHER" id="PTHR13793">
    <property type="entry name" value="PHD FINGER PROTEINS"/>
    <property type="match status" value="1"/>
</dbReference>
<organism evidence="7 8">
    <name type="scientific">Hypholoma sublateritium (strain FD-334 SS-4)</name>
    <dbReference type="NCBI Taxonomy" id="945553"/>
    <lineage>
        <taxon>Eukaryota</taxon>
        <taxon>Fungi</taxon>
        <taxon>Dikarya</taxon>
        <taxon>Basidiomycota</taxon>
        <taxon>Agaricomycotina</taxon>
        <taxon>Agaricomycetes</taxon>
        <taxon>Agaricomycetidae</taxon>
        <taxon>Agaricales</taxon>
        <taxon>Agaricineae</taxon>
        <taxon>Strophariaceae</taxon>
        <taxon>Hypholoma</taxon>
    </lineage>
</organism>
<keyword evidence="8" id="KW-1185">Reference proteome</keyword>
<dbReference type="SMART" id="SM00249">
    <property type="entry name" value="PHD"/>
    <property type="match status" value="1"/>
</dbReference>
<dbReference type="PANTHER" id="PTHR13793:SF150">
    <property type="entry name" value="PHD FINGER PROTEIN 14"/>
    <property type="match status" value="1"/>
</dbReference>
<evidence type="ECO:0000313" key="8">
    <source>
        <dbReference type="Proteomes" id="UP000054270"/>
    </source>
</evidence>
<evidence type="ECO:0000256" key="5">
    <source>
        <dbReference type="SAM" id="MobiDB-lite"/>
    </source>
</evidence>
<feature type="compositionally biased region" description="Basic and acidic residues" evidence="5">
    <location>
        <begin position="270"/>
        <end position="281"/>
    </location>
</feature>
<dbReference type="InterPro" id="IPR050701">
    <property type="entry name" value="Histone_Mod_Regulator"/>
</dbReference>
<dbReference type="CDD" id="cd15522">
    <property type="entry name" value="PHD_TAF3"/>
    <property type="match status" value="1"/>
</dbReference>
<keyword evidence="3" id="KW-0862">Zinc</keyword>
<dbReference type="InterPro" id="IPR011011">
    <property type="entry name" value="Znf_FYVE_PHD"/>
</dbReference>
<dbReference type="InterPro" id="IPR001965">
    <property type="entry name" value="Znf_PHD"/>
</dbReference>
<evidence type="ECO:0000256" key="4">
    <source>
        <dbReference type="PROSITE-ProRule" id="PRU00146"/>
    </source>
</evidence>
<feature type="region of interest" description="Disordered" evidence="5">
    <location>
        <begin position="482"/>
        <end position="509"/>
    </location>
</feature>
<evidence type="ECO:0000313" key="7">
    <source>
        <dbReference type="EMBL" id="KJA29101.1"/>
    </source>
</evidence>
<evidence type="ECO:0000256" key="2">
    <source>
        <dbReference type="ARBA" id="ARBA00022771"/>
    </source>
</evidence>
<accession>A0A0D2PL57</accession>
<feature type="compositionally biased region" description="Basic and acidic residues" evidence="5">
    <location>
        <begin position="665"/>
        <end position="678"/>
    </location>
</feature>
<feature type="compositionally biased region" description="Basic and acidic residues" evidence="5">
    <location>
        <begin position="88"/>
        <end position="102"/>
    </location>
</feature>
<dbReference type="SUPFAM" id="SSF57903">
    <property type="entry name" value="FYVE/PHD zinc finger"/>
    <property type="match status" value="1"/>
</dbReference>
<dbReference type="OrthoDB" id="436852at2759"/>
<evidence type="ECO:0000256" key="1">
    <source>
        <dbReference type="ARBA" id="ARBA00022723"/>
    </source>
</evidence>
<feature type="compositionally biased region" description="Low complexity" evidence="5">
    <location>
        <begin position="640"/>
        <end position="651"/>
    </location>
</feature>
<reference evidence="8" key="1">
    <citation type="submission" date="2014-04" db="EMBL/GenBank/DDBJ databases">
        <title>Evolutionary Origins and Diversification of the Mycorrhizal Mutualists.</title>
        <authorList>
            <consortium name="DOE Joint Genome Institute"/>
            <consortium name="Mycorrhizal Genomics Consortium"/>
            <person name="Kohler A."/>
            <person name="Kuo A."/>
            <person name="Nagy L.G."/>
            <person name="Floudas D."/>
            <person name="Copeland A."/>
            <person name="Barry K.W."/>
            <person name="Cichocki N."/>
            <person name="Veneault-Fourrey C."/>
            <person name="LaButti K."/>
            <person name="Lindquist E.A."/>
            <person name="Lipzen A."/>
            <person name="Lundell T."/>
            <person name="Morin E."/>
            <person name="Murat C."/>
            <person name="Riley R."/>
            <person name="Ohm R."/>
            <person name="Sun H."/>
            <person name="Tunlid A."/>
            <person name="Henrissat B."/>
            <person name="Grigoriev I.V."/>
            <person name="Hibbett D.S."/>
            <person name="Martin F."/>
        </authorList>
    </citation>
    <scope>NUCLEOTIDE SEQUENCE [LARGE SCALE GENOMIC DNA]</scope>
    <source>
        <strain evidence="8">FD-334 SS-4</strain>
    </source>
</reference>
<evidence type="ECO:0000256" key="3">
    <source>
        <dbReference type="ARBA" id="ARBA00022833"/>
    </source>
</evidence>
<dbReference type="InterPro" id="IPR013083">
    <property type="entry name" value="Znf_RING/FYVE/PHD"/>
</dbReference>
<feature type="region of interest" description="Disordered" evidence="5">
    <location>
        <begin position="331"/>
        <end position="353"/>
    </location>
</feature>
<feature type="region of interest" description="Disordered" evidence="5">
    <location>
        <begin position="44"/>
        <end position="123"/>
    </location>
</feature>
<dbReference type="GO" id="GO:0006357">
    <property type="term" value="P:regulation of transcription by RNA polymerase II"/>
    <property type="evidence" value="ECO:0007669"/>
    <property type="project" value="TreeGrafter"/>
</dbReference>
<gene>
    <name evidence="7" type="ORF">HYPSUDRAFT_61134</name>
</gene>
<dbReference type="InterPro" id="IPR019787">
    <property type="entry name" value="Znf_PHD-finger"/>
</dbReference>
<dbReference type="OMA" id="PWRLRTE"/>
<sequence>MTTPSSPAPEQQPPPPNHSSALSSPFMAKLSIVDSLTKASVRVIELAPAPESNPSATQPGPPPPPTHDAAPGGEMERIRQSVLAERMAQSREAERRRPEYLKRTKRTLSEADPGYLEDEDSLPDNDRALAVGIMESPHKGRRLKLFQETSEESFEESLMAGGYGRYRTADWVRQPQPIALPSAAIAGSSSIVTLLEQAELQPPSDKELKKRRRLAAFKSASTSNSKLCAVELEGTGRVILDMQPEEHGRPVTPEATPHKKRVNNRRKKKTAELLAHKKLSSDPDAADEQAEKPNWPDTEFPWRLRTEERVELAKAEEEERMRWIERFLDRDSDDEDDAESSSQREQDETASVSKFGVVFDHTPETAYPAGRGKMVPLLAYSDNTQLMSRRMAFPSDPADARAALLSKRSVRALSYRQQKRAQLGDDSDDEIVCVCHGKDDGRELVQCDACQTWYHLQCIGIRTVAELGREEDPWFCRRCVRSPSPSRDAAASTREPTFAPTDDEPIPRRALDAPFFPASLQASPNWTSLKAPRTPTRSSAAPADYAYAWSSASRAGPSTPPPAPADASRVYSSPLDAYGQPPYDESPFDPTSTPSRGIRFHAPFATPKNSAWLPRASLFQTPSKASGRRGAPGTGPGSYPPALDDLSSSPPTQDRYGRTNGYDDSPIRRNKAQDDARHTLHSPARAKIPNPAFPFLEESPVVRSLVPADRERSRTIFEGGTCFILNTV</sequence>
<dbReference type="Gene3D" id="3.30.40.10">
    <property type="entry name" value="Zinc/RING finger domain, C3HC4 (zinc finger)"/>
    <property type="match status" value="1"/>
</dbReference>
<keyword evidence="2 4" id="KW-0863">Zinc-finger</keyword>
<feature type="region of interest" description="Disordered" evidence="5">
    <location>
        <begin position="241"/>
        <end position="299"/>
    </location>
</feature>
<feature type="region of interest" description="Disordered" evidence="5">
    <location>
        <begin position="1"/>
        <end position="23"/>
    </location>
</feature>
<dbReference type="InterPro" id="IPR019786">
    <property type="entry name" value="Zinc_finger_PHD-type_CS"/>
</dbReference>